<evidence type="ECO:0000256" key="7">
    <source>
        <dbReference type="ARBA" id="ARBA00023170"/>
    </source>
</evidence>
<comment type="subcellular location">
    <subcellularLocation>
        <location evidence="1">Membrane</location>
        <topology evidence="1">Multi-pass membrane protein</topology>
    </subcellularLocation>
</comment>
<evidence type="ECO:0000256" key="2">
    <source>
        <dbReference type="ARBA" id="ARBA00010663"/>
    </source>
</evidence>
<dbReference type="EMBL" id="CAJPVJ010025136">
    <property type="protein sequence ID" value="CAG2178945.1"/>
    <property type="molecule type" value="Genomic_DNA"/>
</dbReference>
<dbReference type="GO" id="GO:0005886">
    <property type="term" value="C:plasma membrane"/>
    <property type="evidence" value="ECO:0007669"/>
    <property type="project" value="TreeGrafter"/>
</dbReference>
<dbReference type="PRINTS" id="PR00237">
    <property type="entry name" value="GPCRRHODOPSN"/>
</dbReference>
<protein>
    <recommendedName>
        <fullName evidence="10">G-protein coupled receptors family 1 profile domain-containing protein</fullName>
    </recommendedName>
</protein>
<dbReference type="InterPro" id="IPR017452">
    <property type="entry name" value="GPCR_Rhodpsn_7TM"/>
</dbReference>
<feature type="transmembrane region" description="Helical" evidence="9">
    <location>
        <begin position="117"/>
        <end position="141"/>
    </location>
</feature>
<dbReference type="InterPro" id="IPR000276">
    <property type="entry name" value="GPCR_Rhodpsn"/>
</dbReference>
<dbReference type="PANTHER" id="PTHR45695">
    <property type="entry name" value="LEUCOKININ RECEPTOR-RELATED"/>
    <property type="match status" value="1"/>
</dbReference>
<evidence type="ECO:0000256" key="9">
    <source>
        <dbReference type="SAM" id="Phobius"/>
    </source>
</evidence>
<dbReference type="Pfam" id="PF00001">
    <property type="entry name" value="7tm_1"/>
    <property type="match status" value="1"/>
</dbReference>
<evidence type="ECO:0000256" key="4">
    <source>
        <dbReference type="ARBA" id="ARBA00022989"/>
    </source>
</evidence>
<dbReference type="Gene3D" id="1.20.1070.10">
    <property type="entry name" value="Rhodopsin 7-helix transmembrane proteins"/>
    <property type="match status" value="1"/>
</dbReference>
<evidence type="ECO:0000256" key="8">
    <source>
        <dbReference type="ARBA" id="ARBA00023224"/>
    </source>
</evidence>
<keyword evidence="7" id="KW-0675">Receptor</keyword>
<dbReference type="SUPFAM" id="SSF81321">
    <property type="entry name" value="Family A G protein-coupled receptor-like"/>
    <property type="match status" value="1"/>
</dbReference>
<sequence length="148" mass="17125">MTYYNNTTQLTVYYCWDSDDDLAFSVAVYQLFVITSRSGSRKEHLICWPTLRHHKQNIDNTTSSNSHSNTSDITRGRKQVIKMLLLIVILFMLCWGPRLVMNVLIKLGLQSFSHSAYTARIACYLLSFIHSALNPFVYGLMSSNFRRM</sequence>
<organism evidence="11">
    <name type="scientific">Oppiella nova</name>
    <dbReference type="NCBI Taxonomy" id="334625"/>
    <lineage>
        <taxon>Eukaryota</taxon>
        <taxon>Metazoa</taxon>
        <taxon>Ecdysozoa</taxon>
        <taxon>Arthropoda</taxon>
        <taxon>Chelicerata</taxon>
        <taxon>Arachnida</taxon>
        <taxon>Acari</taxon>
        <taxon>Acariformes</taxon>
        <taxon>Sarcoptiformes</taxon>
        <taxon>Oribatida</taxon>
        <taxon>Brachypylina</taxon>
        <taxon>Oppioidea</taxon>
        <taxon>Oppiidae</taxon>
        <taxon>Oppiella</taxon>
    </lineage>
</organism>
<dbReference type="Proteomes" id="UP000728032">
    <property type="component" value="Unassembled WGS sequence"/>
</dbReference>
<feature type="transmembrane region" description="Helical" evidence="9">
    <location>
        <begin position="83"/>
        <end position="105"/>
    </location>
</feature>
<keyword evidence="3 9" id="KW-0812">Transmembrane</keyword>
<keyword evidence="4 9" id="KW-1133">Transmembrane helix</keyword>
<dbReference type="GO" id="GO:0004930">
    <property type="term" value="F:G protein-coupled receptor activity"/>
    <property type="evidence" value="ECO:0007669"/>
    <property type="project" value="UniProtKB-KW"/>
</dbReference>
<reference evidence="11" key="1">
    <citation type="submission" date="2020-11" db="EMBL/GenBank/DDBJ databases">
        <authorList>
            <person name="Tran Van P."/>
        </authorList>
    </citation>
    <scope>NUCLEOTIDE SEQUENCE</scope>
</reference>
<accession>A0A7R9QYN8</accession>
<dbReference type="EMBL" id="OC939961">
    <property type="protein sequence ID" value="CAD7661809.1"/>
    <property type="molecule type" value="Genomic_DNA"/>
</dbReference>
<evidence type="ECO:0000256" key="3">
    <source>
        <dbReference type="ARBA" id="ARBA00022692"/>
    </source>
</evidence>
<name>A0A7R9QYN8_9ACAR</name>
<evidence type="ECO:0000259" key="10">
    <source>
        <dbReference type="PROSITE" id="PS50262"/>
    </source>
</evidence>
<keyword evidence="8" id="KW-0807">Transducer</keyword>
<comment type="similarity">
    <text evidence="2">Belongs to the G-protein coupled receptor 1 family.</text>
</comment>
<evidence type="ECO:0000256" key="1">
    <source>
        <dbReference type="ARBA" id="ARBA00004141"/>
    </source>
</evidence>
<evidence type="ECO:0000256" key="6">
    <source>
        <dbReference type="ARBA" id="ARBA00023136"/>
    </source>
</evidence>
<evidence type="ECO:0000256" key="5">
    <source>
        <dbReference type="ARBA" id="ARBA00023040"/>
    </source>
</evidence>
<dbReference type="AlphaFoldDB" id="A0A7R9QYN8"/>
<evidence type="ECO:0000313" key="11">
    <source>
        <dbReference type="EMBL" id="CAD7661809.1"/>
    </source>
</evidence>
<keyword evidence="12" id="KW-1185">Reference proteome</keyword>
<evidence type="ECO:0000313" key="12">
    <source>
        <dbReference type="Proteomes" id="UP000728032"/>
    </source>
</evidence>
<dbReference type="PANTHER" id="PTHR45695:SF9">
    <property type="entry name" value="LEUCOKININ RECEPTOR"/>
    <property type="match status" value="1"/>
</dbReference>
<feature type="non-terminal residue" evidence="11">
    <location>
        <position position="148"/>
    </location>
</feature>
<gene>
    <name evidence="11" type="ORF">ONB1V03_LOCUS18369</name>
</gene>
<dbReference type="OrthoDB" id="2132067at2759"/>
<proteinExistence type="inferred from homology"/>
<keyword evidence="6 9" id="KW-0472">Membrane</keyword>
<dbReference type="PROSITE" id="PS50262">
    <property type="entry name" value="G_PROTEIN_RECEP_F1_2"/>
    <property type="match status" value="1"/>
</dbReference>
<keyword evidence="5" id="KW-0297">G-protein coupled receptor</keyword>
<feature type="domain" description="G-protein coupled receptors family 1 profile" evidence="10">
    <location>
        <begin position="1"/>
        <end position="138"/>
    </location>
</feature>